<keyword evidence="2" id="KW-0004">4Fe-4S</keyword>
<sequence>MPHPSKPSEGFRPFSLLPKFPHPLQVYRHLPPFAAAQVDVFEAATAHRLRVLHFLDEKFGLDPSTNPAVLRAAAPTPAAAAAAAGGAAAAAAAAEKPLYVQLEELLLEGGLMLPAAAAAAATEQQRQEVAERDAISHFALRIAFSKDRDKQHWLVQQESRLLMYRFDRLCAFRDLSDGTQSLISSFLQQEGLNYATVPRPRDPVGSSAAEALWKTATGFLRGPLAQQVQQLYLVPCFPDAGQLVRNRRVYIKNMMAYVPDYELGAVVCGLLRAAMNASFELLEGRQDTLQNTVFSDPRVGKLLSAAPTVYLGRDFNKDAVKSTEERLMPQSIKQVYKDSFPPCMRRLYESYMAEHHLRHGGRMQLWLFFKGAGMTLEENLQFNRQIWREPQKFDKE</sequence>
<protein>
    <submittedName>
        <fullName evidence="9">DNA primase, large subunit, putative</fullName>
    </submittedName>
</protein>
<dbReference type="PANTHER" id="PTHR10537:SF3">
    <property type="entry name" value="DNA PRIMASE LARGE SUBUNIT"/>
    <property type="match status" value="1"/>
</dbReference>
<dbReference type="Pfam" id="PF04104">
    <property type="entry name" value="DNA_primase_lrg"/>
    <property type="match status" value="1"/>
</dbReference>
<dbReference type="GO" id="GO:0006269">
    <property type="term" value="P:DNA replication, synthesis of primer"/>
    <property type="evidence" value="ECO:0007669"/>
    <property type="project" value="UniProtKB-KW"/>
</dbReference>
<evidence type="ECO:0000256" key="1">
    <source>
        <dbReference type="ARBA" id="ARBA00001966"/>
    </source>
</evidence>
<name>U6L5H0_EIMTE</name>
<dbReference type="GO" id="GO:0005658">
    <property type="term" value="C:alpha DNA polymerase:primase complex"/>
    <property type="evidence" value="ECO:0007669"/>
    <property type="project" value="TreeGrafter"/>
</dbReference>
<dbReference type="EMBL" id="HG677059">
    <property type="protein sequence ID" value="CDJ44418.1"/>
    <property type="molecule type" value="Genomic_DNA"/>
</dbReference>
<dbReference type="GO" id="GO:0006270">
    <property type="term" value="P:DNA replication initiation"/>
    <property type="evidence" value="ECO:0007669"/>
    <property type="project" value="TreeGrafter"/>
</dbReference>
<feature type="domain" description="DNA primase large subunit C-terminal" evidence="8">
    <location>
        <begin position="334"/>
        <end position="396"/>
    </location>
</feature>
<dbReference type="VEuPathDB" id="ToxoDB:ETH_00033585"/>
<gene>
    <name evidence="9" type="ORF">ETH_00033585</name>
</gene>
<evidence type="ECO:0000256" key="5">
    <source>
        <dbReference type="ARBA" id="ARBA00022723"/>
    </source>
</evidence>
<reference evidence="9" key="1">
    <citation type="submission" date="2013-10" db="EMBL/GenBank/DDBJ databases">
        <title>Genomic analysis of the causative agents of coccidiosis in chickens.</title>
        <authorList>
            <person name="Reid A.J."/>
            <person name="Blake D."/>
            <person name="Billington K."/>
            <person name="Browne H."/>
            <person name="Dunn M."/>
            <person name="Hung S."/>
            <person name="Kawahara F."/>
            <person name="Miranda-Saavedra D."/>
            <person name="Mourier T."/>
            <person name="Nagra H."/>
            <person name="Otto T.D."/>
            <person name="Rawlings N."/>
            <person name="Sanchez A."/>
            <person name="Sanders M."/>
            <person name="Subramaniam C."/>
            <person name="Tay Y."/>
            <person name="Dear P."/>
            <person name="Doerig C."/>
            <person name="Gruber A."/>
            <person name="Parkinson J."/>
            <person name="Shirley M."/>
            <person name="Wan K.L."/>
            <person name="Berriman M."/>
            <person name="Tomley F."/>
            <person name="Pain A."/>
        </authorList>
    </citation>
    <scope>NUCLEOTIDE SEQUENCE [LARGE SCALE GENOMIC DNA]</scope>
    <source>
        <strain evidence="9">Houghton</strain>
    </source>
</reference>
<dbReference type="PANTHER" id="PTHR10537">
    <property type="entry name" value="DNA PRIMASE LARGE SUBUNIT"/>
    <property type="match status" value="1"/>
</dbReference>
<dbReference type="GO" id="GO:0051539">
    <property type="term" value="F:4 iron, 4 sulfur cluster binding"/>
    <property type="evidence" value="ECO:0007669"/>
    <property type="project" value="UniProtKB-KW"/>
</dbReference>
<evidence type="ECO:0000313" key="10">
    <source>
        <dbReference type="Proteomes" id="UP000030747"/>
    </source>
</evidence>
<dbReference type="GO" id="GO:0046872">
    <property type="term" value="F:metal ion binding"/>
    <property type="evidence" value="ECO:0007669"/>
    <property type="project" value="UniProtKB-KW"/>
</dbReference>
<dbReference type="GeneID" id="25255783"/>
<dbReference type="InterPro" id="IPR058560">
    <property type="entry name" value="DNA_primase_C"/>
</dbReference>
<organism evidence="9 10">
    <name type="scientific">Eimeria tenella</name>
    <name type="common">Coccidian parasite</name>
    <dbReference type="NCBI Taxonomy" id="5802"/>
    <lineage>
        <taxon>Eukaryota</taxon>
        <taxon>Sar</taxon>
        <taxon>Alveolata</taxon>
        <taxon>Apicomplexa</taxon>
        <taxon>Conoidasida</taxon>
        <taxon>Coccidia</taxon>
        <taxon>Eucoccidiorida</taxon>
        <taxon>Eimeriorina</taxon>
        <taxon>Eimeriidae</taxon>
        <taxon>Eimeria</taxon>
    </lineage>
</organism>
<keyword evidence="5" id="KW-0479">Metal-binding</keyword>
<dbReference type="Gene3D" id="1.20.930.80">
    <property type="match status" value="1"/>
</dbReference>
<keyword evidence="7" id="KW-0411">Iron-sulfur</keyword>
<evidence type="ECO:0000256" key="2">
    <source>
        <dbReference type="ARBA" id="ARBA00022485"/>
    </source>
</evidence>
<dbReference type="OrthoDB" id="421393at2759"/>
<comment type="cofactor">
    <cofactor evidence="1">
        <name>[4Fe-4S] cluster</name>
        <dbReference type="ChEBI" id="CHEBI:49883"/>
    </cofactor>
</comment>
<dbReference type="Pfam" id="PF26466">
    <property type="entry name" value="DNA_primase_lrg_N"/>
    <property type="match status" value="1"/>
</dbReference>
<keyword evidence="4" id="KW-0235">DNA replication</keyword>
<proteinExistence type="predicted"/>
<dbReference type="Proteomes" id="UP000030747">
    <property type="component" value="Unassembled WGS sequence"/>
</dbReference>
<keyword evidence="3" id="KW-0639">Primosome</keyword>
<evidence type="ECO:0000256" key="3">
    <source>
        <dbReference type="ARBA" id="ARBA00022515"/>
    </source>
</evidence>
<reference evidence="9" key="2">
    <citation type="submission" date="2013-10" db="EMBL/GenBank/DDBJ databases">
        <authorList>
            <person name="Aslett M."/>
        </authorList>
    </citation>
    <scope>NUCLEOTIDE SEQUENCE [LARGE SCALE GENOMIC DNA]</scope>
    <source>
        <strain evidence="9">Houghton</strain>
    </source>
</reference>
<evidence type="ECO:0000256" key="7">
    <source>
        <dbReference type="ARBA" id="ARBA00023014"/>
    </source>
</evidence>
<evidence type="ECO:0000256" key="4">
    <source>
        <dbReference type="ARBA" id="ARBA00022705"/>
    </source>
</evidence>
<evidence type="ECO:0000313" key="9">
    <source>
        <dbReference type="EMBL" id="CDJ44418.1"/>
    </source>
</evidence>
<dbReference type="VEuPathDB" id="ToxoDB:ETH2_0504600"/>
<dbReference type="RefSeq" id="XP_013235167.1">
    <property type="nucleotide sequence ID" value="XM_013379713.1"/>
</dbReference>
<accession>U6L5H0</accession>
<dbReference type="AlphaFoldDB" id="U6L5H0"/>
<keyword evidence="6" id="KW-0408">Iron</keyword>
<dbReference type="InterPro" id="IPR007238">
    <property type="entry name" value="DNA_primase_lsu_euk/arc"/>
</dbReference>
<evidence type="ECO:0000259" key="8">
    <source>
        <dbReference type="Pfam" id="PF04104"/>
    </source>
</evidence>
<keyword evidence="10" id="KW-1185">Reference proteome</keyword>
<evidence type="ECO:0000256" key="6">
    <source>
        <dbReference type="ARBA" id="ARBA00023004"/>
    </source>
</evidence>